<accession>A0A645JU41</accession>
<organism evidence="1">
    <name type="scientific">bioreactor metagenome</name>
    <dbReference type="NCBI Taxonomy" id="1076179"/>
    <lineage>
        <taxon>unclassified sequences</taxon>
        <taxon>metagenomes</taxon>
        <taxon>ecological metagenomes</taxon>
    </lineage>
</organism>
<gene>
    <name evidence="1" type="ORF">SDC9_210536</name>
</gene>
<name>A0A645JU41_9ZZZZ</name>
<proteinExistence type="predicted"/>
<sequence length="112" mass="12020">MSKGTGAVGRHIHILGQQAVARSRLVETGGQQGLEQHVRQIGRRRALDGEGVVLVEGRIAQIADHAQLAALGRLRVHIVKVLEVDRVPGLPPERIAMCCQGRRGNLAADNQG</sequence>
<dbReference type="EMBL" id="VSSQ01141323">
    <property type="protein sequence ID" value="MPN62783.1"/>
    <property type="molecule type" value="Genomic_DNA"/>
</dbReference>
<protein>
    <submittedName>
        <fullName evidence="1">Uncharacterized protein</fullName>
    </submittedName>
</protein>
<reference evidence="1" key="1">
    <citation type="submission" date="2019-08" db="EMBL/GenBank/DDBJ databases">
        <authorList>
            <person name="Kucharzyk K."/>
            <person name="Murdoch R.W."/>
            <person name="Higgins S."/>
            <person name="Loffler F."/>
        </authorList>
    </citation>
    <scope>NUCLEOTIDE SEQUENCE</scope>
</reference>
<dbReference type="AlphaFoldDB" id="A0A645JU41"/>
<evidence type="ECO:0000313" key="1">
    <source>
        <dbReference type="EMBL" id="MPN62783.1"/>
    </source>
</evidence>
<comment type="caution">
    <text evidence="1">The sequence shown here is derived from an EMBL/GenBank/DDBJ whole genome shotgun (WGS) entry which is preliminary data.</text>
</comment>